<name>A0ABU6GLD2_9BACL</name>
<protein>
    <submittedName>
        <fullName evidence="2">Cell division protein FtsJ</fullName>
    </submittedName>
</protein>
<organism evidence="2 3">
    <name type="scientific">Paenibacillus dokdonensis</name>
    <dbReference type="NCBI Taxonomy" id="2567944"/>
    <lineage>
        <taxon>Bacteria</taxon>
        <taxon>Bacillati</taxon>
        <taxon>Bacillota</taxon>
        <taxon>Bacilli</taxon>
        <taxon>Bacillales</taxon>
        <taxon>Paenibacillaceae</taxon>
        <taxon>Paenibacillus</taxon>
    </lineage>
</organism>
<evidence type="ECO:0000259" key="1">
    <source>
        <dbReference type="Pfam" id="PF20274"/>
    </source>
</evidence>
<evidence type="ECO:0000313" key="2">
    <source>
        <dbReference type="EMBL" id="MEC0239530.1"/>
    </source>
</evidence>
<reference evidence="2 3" key="1">
    <citation type="submission" date="2023-03" db="EMBL/GenBank/DDBJ databases">
        <title>Bacillus Genome Sequencing.</title>
        <authorList>
            <person name="Dunlap C."/>
        </authorList>
    </citation>
    <scope>NUCLEOTIDE SEQUENCE [LARGE SCALE GENOMIC DNA]</scope>
    <source>
        <strain evidence="2 3">BD-525</strain>
    </source>
</reference>
<feature type="domain" description="Cyclic-phosphate processing Receiver" evidence="1">
    <location>
        <begin position="2"/>
        <end position="85"/>
    </location>
</feature>
<sequence length="113" mass="13100">MIHLYLDDYRRCPQGFALARNAQECLLMLEECKVDILSLDFDLGPGEPTGKEVVRGMIARQLFPREIYLHTSSMWGKREMYELLYQSVPEHVKLHNGPVPLELLDRIAEGVRE</sequence>
<dbReference type="RefSeq" id="WP_326086724.1">
    <property type="nucleotide sequence ID" value="NZ_JARLKZ010000005.1"/>
</dbReference>
<dbReference type="Pfam" id="PF20274">
    <property type="entry name" value="cREC_REC"/>
    <property type="match status" value="1"/>
</dbReference>
<gene>
    <name evidence="2" type="ORF">P4H66_06625</name>
</gene>
<proteinExistence type="predicted"/>
<comment type="caution">
    <text evidence="2">The sequence shown here is derived from an EMBL/GenBank/DDBJ whole genome shotgun (WGS) entry which is preliminary data.</text>
</comment>
<keyword evidence="3" id="KW-1185">Reference proteome</keyword>
<keyword evidence="2" id="KW-0131">Cell cycle</keyword>
<keyword evidence="2" id="KW-0132">Cell division</keyword>
<dbReference type="EMBL" id="JARLKZ010000005">
    <property type="protein sequence ID" value="MEC0239530.1"/>
    <property type="molecule type" value="Genomic_DNA"/>
</dbReference>
<dbReference type="Proteomes" id="UP001344632">
    <property type="component" value="Unassembled WGS sequence"/>
</dbReference>
<evidence type="ECO:0000313" key="3">
    <source>
        <dbReference type="Proteomes" id="UP001344632"/>
    </source>
</evidence>
<dbReference type="GO" id="GO:0051301">
    <property type="term" value="P:cell division"/>
    <property type="evidence" value="ECO:0007669"/>
    <property type="project" value="UniProtKB-KW"/>
</dbReference>
<dbReference type="InterPro" id="IPR046909">
    <property type="entry name" value="cREC_REC"/>
</dbReference>
<accession>A0ABU6GLD2</accession>